<dbReference type="AlphaFoldDB" id="A0A9D5Q869"/>
<comment type="caution">
    <text evidence="2">The sequence shown here is derived from an EMBL/GenBank/DDBJ whole genome shotgun (WGS) entry which is preliminary data.</text>
</comment>
<name>A0A9D5Q869_9BACT</name>
<sequence length="458" mass="48649">MQHRPSYYSTSSLTRFILCLVLVIPILVSLTGCLDQLGDRSPTGPDSGLGALPNYAQEEGTSTVVEVNGQEHEIHFIISPWGVFPYEYWIYAEINEQLGVGKEPGIDQVPVSLGDVVFTFSDLPDEVTEVVAAIKDKPSDGEEAEDEEIEGDQYTEIGRYAVENGGVQIAVAREHLIAYFGDTHYSVWFKVIGGENGEGIDRGSLLTMNGSLADGQGVSLTLSVETAFGTEGSSQPAAGGGPATVFFQGFETDTSGWEPYNGSVTQTASGTGGITSAAGGFHAVLGSPANGGPFTRFGGYHDTWPEGGFTASLDIYLDTGWAAGEGFDYSVAANGSDGNHQRDFIFHVTKDTSTGDLLVGGSNNSNFTPREDLENINHYVVSSSGWYTFQHVFYDNGGSLAVDLNLLDSSGTVLFTETRSTAADTIPGEVGGNRYGWFTFIDVSGGIAIDNTSLAGSW</sequence>
<organism evidence="2 3">
    <name type="scientific">candidate division KSB3 bacterium</name>
    <dbReference type="NCBI Taxonomy" id="2044937"/>
    <lineage>
        <taxon>Bacteria</taxon>
        <taxon>candidate division KSB3</taxon>
    </lineage>
</organism>
<keyword evidence="1" id="KW-0472">Membrane</keyword>
<evidence type="ECO:0000313" key="2">
    <source>
        <dbReference type="EMBL" id="MBD3327629.1"/>
    </source>
</evidence>
<evidence type="ECO:0000256" key="1">
    <source>
        <dbReference type="SAM" id="Phobius"/>
    </source>
</evidence>
<feature type="transmembrane region" description="Helical" evidence="1">
    <location>
        <begin position="12"/>
        <end position="32"/>
    </location>
</feature>
<gene>
    <name evidence="2" type="ORF">GF339_23805</name>
</gene>
<keyword evidence="1" id="KW-0812">Transmembrane</keyword>
<dbReference type="Proteomes" id="UP000649604">
    <property type="component" value="Unassembled WGS sequence"/>
</dbReference>
<keyword evidence="1" id="KW-1133">Transmembrane helix</keyword>
<accession>A0A9D5Q869</accession>
<evidence type="ECO:0000313" key="3">
    <source>
        <dbReference type="Proteomes" id="UP000649604"/>
    </source>
</evidence>
<protein>
    <submittedName>
        <fullName evidence="2">Uncharacterized protein</fullName>
    </submittedName>
</protein>
<proteinExistence type="predicted"/>
<dbReference type="EMBL" id="WJJP01000766">
    <property type="protein sequence ID" value="MBD3327629.1"/>
    <property type="molecule type" value="Genomic_DNA"/>
</dbReference>
<reference evidence="2" key="1">
    <citation type="submission" date="2019-11" db="EMBL/GenBank/DDBJ databases">
        <title>Microbial mats filling the niche in hypersaline microbial mats.</title>
        <authorList>
            <person name="Wong H.L."/>
            <person name="Macleod F.I."/>
            <person name="White R.A. III"/>
            <person name="Burns B.P."/>
        </authorList>
    </citation>
    <scope>NUCLEOTIDE SEQUENCE</scope>
    <source>
        <strain evidence="2">Rbin_158</strain>
    </source>
</reference>
<dbReference type="PROSITE" id="PS51257">
    <property type="entry name" value="PROKAR_LIPOPROTEIN"/>
    <property type="match status" value="1"/>
</dbReference>